<dbReference type="EMBL" id="CAMKVN010001492">
    <property type="protein sequence ID" value="CAI2176342.1"/>
    <property type="molecule type" value="Genomic_DNA"/>
</dbReference>
<name>A0A9W4SNZ7_9GLOM</name>
<comment type="caution">
    <text evidence="1">The sequence shown here is derived from an EMBL/GenBank/DDBJ whole genome shotgun (WGS) entry which is preliminary data.</text>
</comment>
<protein>
    <submittedName>
        <fullName evidence="1">8286_t:CDS:1</fullName>
    </submittedName>
</protein>
<keyword evidence="2" id="KW-1185">Reference proteome</keyword>
<evidence type="ECO:0000313" key="1">
    <source>
        <dbReference type="EMBL" id="CAI2176342.1"/>
    </source>
</evidence>
<organism evidence="1 2">
    <name type="scientific">Funneliformis geosporum</name>
    <dbReference type="NCBI Taxonomy" id="1117311"/>
    <lineage>
        <taxon>Eukaryota</taxon>
        <taxon>Fungi</taxon>
        <taxon>Fungi incertae sedis</taxon>
        <taxon>Mucoromycota</taxon>
        <taxon>Glomeromycotina</taxon>
        <taxon>Glomeromycetes</taxon>
        <taxon>Glomerales</taxon>
        <taxon>Glomeraceae</taxon>
        <taxon>Funneliformis</taxon>
    </lineage>
</organism>
<sequence length="95" mass="10637">MTKSSTDSEIVKVDIKGSSRLAKKTIICHTVDDIKKILLTDILNLIAILRNHIDIDVNKAKQIKVFSMQVIARAEKAEIDNEIHLEALETGGKER</sequence>
<accession>A0A9W4SNZ7</accession>
<reference evidence="1" key="1">
    <citation type="submission" date="2022-08" db="EMBL/GenBank/DDBJ databases">
        <authorList>
            <person name="Kallberg Y."/>
            <person name="Tangrot J."/>
            <person name="Rosling A."/>
        </authorList>
    </citation>
    <scope>NUCLEOTIDE SEQUENCE</scope>
    <source>
        <strain evidence="1">Wild A</strain>
    </source>
</reference>
<evidence type="ECO:0000313" key="2">
    <source>
        <dbReference type="Proteomes" id="UP001153678"/>
    </source>
</evidence>
<gene>
    <name evidence="1" type="ORF">FWILDA_LOCUS7538</name>
</gene>
<dbReference type="AlphaFoldDB" id="A0A9W4SNZ7"/>
<dbReference type="Proteomes" id="UP001153678">
    <property type="component" value="Unassembled WGS sequence"/>
</dbReference>
<proteinExistence type="predicted"/>